<dbReference type="Proteomes" id="UP000322545">
    <property type="component" value="Unassembled WGS sequence"/>
</dbReference>
<dbReference type="SUPFAM" id="SSF52540">
    <property type="entry name" value="P-loop containing nucleoside triphosphate hydrolases"/>
    <property type="match status" value="1"/>
</dbReference>
<evidence type="ECO:0000256" key="1">
    <source>
        <dbReference type="ARBA" id="ARBA00004651"/>
    </source>
</evidence>
<gene>
    <name evidence="10" type="ORF">SAMN05443432_11625</name>
</gene>
<dbReference type="InterPro" id="IPR027417">
    <property type="entry name" value="P-loop_NTPase"/>
</dbReference>
<dbReference type="GO" id="GO:0034040">
    <property type="term" value="F:ATPase-coupled lipid transmembrane transporter activity"/>
    <property type="evidence" value="ECO:0007669"/>
    <property type="project" value="TreeGrafter"/>
</dbReference>
<keyword evidence="4 10" id="KW-0067">ATP-binding</keyword>
<dbReference type="AlphaFoldDB" id="A0A1M7LJ82"/>
<name>A0A1M7LJ82_9RHOB</name>
<dbReference type="InterPro" id="IPR017871">
    <property type="entry name" value="ABC_transporter-like_CS"/>
</dbReference>
<dbReference type="EMBL" id="FRCB01000016">
    <property type="protein sequence ID" value="SHM77619.1"/>
    <property type="molecule type" value="Genomic_DNA"/>
</dbReference>
<dbReference type="PROSITE" id="PS50929">
    <property type="entry name" value="ABC_TM1F"/>
    <property type="match status" value="1"/>
</dbReference>
<keyword evidence="11" id="KW-1185">Reference proteome</keyword>
<dbReference type="CDD" id="cd18584">
    <property type="entry name" value="ABC_6TM_AarD_CydD"/>
    <property type="match status" value="1"/>
</dbReference>
<organism evidence="10 11">
    <name type="scientific">Roseovarius litoreus</name>
    <dbReference type="NCBI Taxonomy" id="1155722"/>
    <lineage>
        <taxon>Bacteria</taxon>
        <taxon>Pseudomonadati</taxon>
        <taxon>Pseudomonadota</taxon>
        <taxon>Alphaproteobacteria</taxon>
        <taxon>Rhodobacterales</taxon>
        <taxon>Roseobacteraceae</taxon>
        <taxon>Roseovarius</taxon>
    </lineage>
</organism>
<keyword evidence="6 7" id="KW-0472">Membrane</keyword>
<comment type="subcellular location">
    <subcellularLocation>
        <location evidence="1">Cell membrane</location>
        <topology evidence="1">Multi-pass membrane protein</topology>
    </subcellularLocation>
</comment>
<dbReference type="CDD" id="cd00267">
    <property type="entry name" value="ABC_ATPase"/>
    <property type="match status" value="1"/>
</dbReference>
<keyword evidence="5 7" id="KW-1133">Transmembrane helix</keyword>
<dbReference type="Gene3D" id="1.20.1560.10">
    <property type="entry name" value="ABC transporter type 1, transmembrane domain"/>
    <property type="match status" value="1"/>
</dbReference>
<evidence type="ECO:0000256" key="7">
    <source>
        <dbReference type="SAM" id="Phobius"/>
    </source>
</evidence>
<feature type="domain" description="ABC transporter" evidence="8">
    <location>
        <begin position="349"/>
        <end position="556"/>
    </location>
</feature>
<feature type="transmembrane region" description="Helical" evidence="7">
    <location>
        <begin position="65"/>
        <end position="83"/>
    </location>
</feature>
<dbReference type="PROSITE" id="PS50893">
    <property type="entry name" value="ABC_TRANSPORTER_2"/>
    <property type="match status" value="1"/>
</dbReference>
<dbReference type="GO" id="GO:0140359">
    <property type="term" value="F:ABC-type transporter activity"/>
    <property type="evidence" value="ECO:0007669"/>
    <property type="project" value="InterPro"/>
</dbReference>
<dbReference type="SMART" id="SM00382">
    <property type="entry name" value="AAA"/>
    <property type="match status" value="1"/>
</dbReference>
<evidence type="ECO:0000259" key="9">
    <source>
        <dbReference type="PROSITE" id="PS50929"/>
    </source>
</evidence>
<dbReference type="PANTHER" id="PTHR24221">
    <property type="entry name" value="ATP-BINDING CASSETTE SUB-FAMILY B"/>
    <property type="match status" value="1"/>
</dbReference>
<dbReference type="Gene3D" id="3.40.50.300">
    <property type="entry name" value="P-loop containing nucleotide triphosphate hydrolases"/>
    <property type="match status" value="1"/>
</dbReference>
<evidence type="ECO:0000256" key="3">
    <source>
        <dbReference type="ARBA" id="ARBA00022741"/>
    </source>
</evidence>
<dbReference type="Pfam" id="PF00664">
    <property type="entry name" value="ABC_membrane"/>
    <property type="match status" value="1"/>
</dbReference>
<protein>
    <submittedName>
        <fullName evidence="10">ATP-binding cassette, subfamily C, CydD</fullName>
    </submittedName>
</protein>
<sequence>MVDKDTAPAPNSTARAKARIIAPVQRELRVAGWLSLVAGALWPVQAAAIAWAVSGWTAGLPPMDRTWIATTVFVVCAILRAGLEHRSGALLYQAADQTIARERAVLIAREAHAPTNAGSASIASLVVQKLPLLQPWITRYHVAMLRASVLPLLLLILAFSQSWVVGLTLLVAGPLIPVFMALVGMAAEDASRRQLDEIATMNDMLMDRLSAMLDIRLLGAADRVAIVFSDRAESLRIKTMAVLRIAFLSSTVLELFSALGVAMVAVFVGFTLLGEINFGSWGMPLTLGQGLFLLLIAPEFFQPLRDLAAAWHDRAAGFAVVSELDALDAADRVAFVGSGLPSDAMEGSISIITRGAVVVRGGQHVRIPDFALTSGETLALTGPSGVGKSSAMAAIAGLVPLHSGEIMVNDRRLNAQTADAWRRRIAMIPQRPHFPDETLGAWLDTGQTGGDPWPALRLADANGIVERLPYGLDTRLGETGGGVSGGEARRLLLARAIHTGADLILADEPTADLDAETAARIIAALQRMQREGRSIIVATHDPDLAAAMDRQVEVPL</sequence>
<proteinExistence type="predicted"/>
<evidence type="ECO:0000259" key="8">
    <source>
        <dbReference type="PROSITE" id="PS50893"/>
    </source>
</evidence>
<evidence type="ECO:0000256" key="4">
    <source>
        <dbReference type="ARBA" id="ARBA00022840"/>
    </source>
</evidence>
<dbReference type="InterPro" id="IPR039421">
    <property type="entry name" value="Type_1_exporter"/>
</dbReference>
<dbReference type="PANTHER" id="PTHR24221:SF261">
    <property type="entry name" value="GLUTATHIONE_L-CYSTEINE TRANSPORT SYSTEM ATP-BINDING_PERMEASE PROTEIN CYDD"/>
    <property type="match status" value="1"/>
</dbReference>
<dbReference type="PROSITE" id="PS00211">
    <property type="entry name" value="ABC_TRANSPORTER_1"/>
    <property type="match status" value="1"/>
</dbReference>
<keyword evidence="3" id="KW-0547">Nucleotide-binding</keyword>
<dbReference type="InterPro" id="IPR036640">
    <property type="entry name" value="ABC1_TM_sf"/>
</dbReference>
<evidence type="ECO:0000313" key="10">
    <source>
        <dbReference type="EMBL" id="SHM77619.1"/>
    </source>
</evidence>
<feature type="domain" description="ABC transmembrane type-1" evidence="9">
    <location>
        <begin position="34"/>
        <end position="316"/>
    </location>
</feature>
<evidence type="ECO:0000256" key="5">
    <source>
        <dbReference type="ARBA" id="ARBA00022989"/>
    </source>
</evidence>
<dbReference type="GO" id="GO:0005886">
    <property type="term" value="C:plasma membrane"/>
    <property type="evidence" value="ECO:0007669"/>
    <property type="project" value="UniProtKB-SubCell"/>
</dbReference>
<evidence type="ECO:0000256" key="2">
    <source>
        <dbReference type="ARBA" id="ARBA00022692"/>
    </source>
</evidence>
<feature type="transmembrane region" description="Helical" evidence="7">
    <location>
        <begin position="30"/>
        <end position="53"/>
    </location>
</feature>
<feature type="transmembrane region" description="Helical" evidence="7">
    <location>
        <begin position="140"/>
        <end position="159"/>
    </location>
</feature>
<dbReference type="Pfam" id="PF00005">
    <property type="entry name" value="ABC_tran"/>
    <property type="match status" value="1"/>
</dbReference>
<dbReference type="GO" id="GO:0005524">
    <property type="term" value="F:ATP binding"/>
    <property type="evidence" value="ECO:0007669"/>
    <property type="project" value="UniProtKB-KW"/>
</dbReference>
<dbReference type="RefSeq" id="WP_149780970.1">
    <property type="nucleotide sequence ID" value="NZ_FRCB01000016.1"/>
</dbReference>
<feature type="transmembrane region" description="Helical" evidence="7">
    <location>
        <begin position="245"/>
        <end position="272"/>
    </location>
</feature>
<dbReference type="InterPro" id="IPR011527">
    <property type="entry name" value="ABC1_TM_dom"/>
</dbReference>
<keyword evidence="2 7" id="KW-0812">Transmembrane</keyword>
<dbReference type="InterPro" id="IPR003439">
    <property type="entry name" value="ABC_transporter-like_ATP-bd"/>
</dbReference>
<dbReference type="GO" id="GO:0016887">
    <property type="term" value="F:ATP hydrolysis activity"/>
    <property type="evidence" value="ECO:0007669"/>
    <property type="project" value="InterPro"/>
</dbReference>
<dbReference type="SUPFAM" id="SSF90123">
    <property type="entry name" value="ABC transporter transmembrane region"/>
    <property type="match status" value="1"/>
</dbReference>
<evidence type="ECO:0000256" key="6">
    <source>
        <dbReference type="ARBA" id="ARBA00023136"/>
    </source>
</evidence>
<accession>A0A1M7LJ82</accession>
<dbReference type="InterPro" id="IPR003593">
    <property type="entry name" value="AAA+_ATPase"/>
</dbReference>
<reference evidence="10 11" key="1">
    <citation type="submission" date="2016-11" db="EMBL/GenBank/DDBJ databases">
        <authorList>
            <person name="Varghese N."/>
            <person name="Submissions S."/>
        </authorList>
    </citation>
    <scope>NUCLEOTIDE SEQUENCE [LARGE SCALE GENOMIC DNA]</scope>
    <source>
        <strain evidence="10 11">DSM 28249</strain>
    </source>
</reference>
<feature type="transmembrane region" description="Helical" evidence="7">
    <location>
        <begin position="165"/>
        <end position="187"/>
    </location>
</feature>
<evidence type="ECO:0000313" key="11">
    <source>
        <dbReference type="Proteomes" id="UP000322545"/>
    </source>
</evidence>